<dbReference type="EMBL" id="BNBO01000004">
    <property type="protein sequence ID" value="GHH62673.1"/>
    <property type="molecule type" value="Genomic_DNA"/>
</dbReference>
<dbReference type="PANTHER" id="PTHR43124:SF3">
    <property type="entry name" value="CHLORAMPHENICOL EFFLUX PUMP RV0191"/>
    <property type="match status" value="1"/>
</dbReference>
<accession>A0A919FE58</accession>
<dbReference type="NCBIfam" id="TIGR00710">
    <property type="entry name" value="efflux_Bcr_CflA"/>
    <property type="match status" value="1"/>
</dbReference>
<dbReference type="PRINTS" id="PR01035">
    <property type="entry name" value="TCRTETA"/>
</dbReference>
<feature type="transmembrane region" description="Helical" evidence="8">
    <location>
        <begin position="357"/>
        <end position="377"/>
    </location>
</feature>
<dbReference type="InterPro" id="IPR001958">
    <property type="entry name" value="Tet-R_TetA/multi-R_MdtG-like"/>
</dbReference>
<keyword evidence="3" id="KW-0813">Transport</keyword>
<dbReference type="InterPro" id="IPR050189">
    <property type="entry name" value="MFS_Efflux_Transporters"/>
</dbReference>
<feature type="transmembrane region" description="Helical" evidence="8">
    <location>
        <begin position="389"/>
        <end position="410"/>
    </location>
</feature>
<dbReference type="PANTHER" id="PTHR43124">
    <property type="entry name" value="PURINE EFFLUX PUMP PBUE"/>
    <property type="match status" value="1"/>
</dbReference>
<keyword evidence="11" id="KW-1185">Reference proteome</keyword>
<dbReference type="InterPro" id="IPR036259">
    <property type="entry name" value="MFS_trans_sf"/>
</dbReference>
<feature type="transmembrane region" description="Helical" evidence="8">
    <location>
        <begin position="95"/>
        <end position="117"/>
    </location>
</feature>
<dbReference type="Proteomes" id="UP000617734">
    <property type="component" value="Unassembled WGS sequence"/>
</dbReference>
<organism evidence="10 11">
    <name type="scientific">Kitasatospora indigofera</name>
    <dbReference type="NCBI Taxonomy" id="67307"/>
    <lineage>
        <taxon>Bacteria</taxon>
        <taxon>Bacillati</taxon>
        <taxon>Actinomycetota</taxon>
        <taxon>Actinomycetes</taxon>
        <taxon>Kitasatosporales</taxon>
        <taxon>Streptomycetaceae</taxon>
        <taxon>Kitasatospora</taxon>
    </lineage>
</organism>
<comment type="caution">
    <text evidence="10">The sequence shown here is derived from an EMBL/GenBank/DDBJ whole genome shotgun (WGS) entry which is preliminary data.</text>
</comment>
<reference evidence="10" key="2">
    <citation type="submission" date="2020-09" db="EMBL/GenBank/DDBJ databases">
        <authorList>
            <person name="Sun Q."/>
            <person name="Ohkuma M."/>
        </authorList>
    </citation>
    <scope>NUCLEOTIDE SEQUENCE</scope>
    <source>
        <strain evidence="10">JCM 4646</strain>
    </source>
</reference>
<dbReference type="InterPro" id="IPR004812">
    <property type="entry name" value="Efflux_drug-R_Bcr/CmlA"/>
</dbReference>
<dbReference type="GeneID" id="95351597"/>
<dbReference type="InterPro" id="IPR011701">
    <property type="entry name" value="MFS"/>
</dbReference>
<name>A0A919FE58_9ACTN</name>
<feature type="transmembrane region" description="Helical" evidence="8">
    <location>
        <begin position="183"/>
        <end position="202"/>
    </location>
</feature>
<evidence type="ECO:0000256" key="1">
    <source>
        <dbReference type="ARBA" id="ARBA00004651"/>
    </source>
</evidence>
<comment type="subcellular location">
    <subcellularLocation>
        <location evidence="1">Cell membrane</location>
        <topology evidence="1">Multi-pass membrane protein</topology>
    </subcellularLocation>
</comment>
<proteinExistence type="inferred from homology"/>
<feature type="transmembrane region" description="Helical" evidence="8">
    <location>
        <begin position="152"/>
        <end position="171"/>
    </location>
</feature>
<dbReference type="GO" id="GO:0005886">
    <property type="term" value="C:plasma membrane"/>
    <property type="evidence" value="ECO:0007669"/>
    <property type="project" value="UniProtKB-SubCell"/>
</dbReference>
<keyword evidence="6 8" id="KW-1133">Transmembrane helix</keyword>
<dbReference type="PROSITE" id="PS50850">
    <property type="entry name" value="MFS"/>
    <property type="match status" value="1"/>
</dbReference>
<dbReference type="FunFam" id="1.20.1720.10:FF:000005">
    <property type="entry name" value="Bcr/CflA family efflux transporter"/>
    <property type="match status" value="1"/>
</dbReference>
<dbReference type="RefSeq" id="WP_190209627.1">
    <property type="nucleotide sequence ID" value="NZ_BNBO01000004.1"/>
</dbReference>
<feature type="transmembrane region" description="Helical" evidence="8">
    <location>
        <begin position="298"/>
        <end position="317"/>
    </location>
</feature>
<dbReference type="CDD" id="cd17320">
    <property type="entry name" value="MFS_MdfA_MDR_like"/>
    <property type="match status" value="1"/>
</dbReference>
<evidence type="ECO:0000256" key="6">
    <source>
        <dbReference type="ARBA" id="ARBA00022989"/>
    </source>
</evidence>
<comment type="similarity">
    <text evidence="2">Belongs to the major facilitator superfamily. Bcr/CmlA family.</text>
</comment>
<feature type="transmembrane region" description="Helical" evidence="8">
    <location>
        <begin position="230"/>
        <end position="250"/>
    </location>
</feature>
<feature type="transmembrane region" description="Helical" evidence="8">
    <location>
        <begin position="270"/>
        <end position="291"/>
    </location>
</feature>
<dbReference type="InterPro" id="IPR020846">
    <property type="entry name" value="MFS_dom"/>
</dbReference>
<feature type="transmembrane region" description="Helical" evidence="8">
    <location>
        <begin position="62"/>
        <end position="83"/>
    </location>
</feature>
<dbReference type="Pfam" id="PF07690">
    <property type="entry name" value="MFS_1"/>
    <property type="match status" value="1"/>
</dbReference>
<feature type="domain" description="Major facilitator superfamily (MFS) profile" evidence="9">
    <location>
        <begin position="28"/>
        <end position="418"/>
    </location>
</feature>
<evidence type="ECO:0000313" key="11">
    <source>
        <dbReference type="Proteomes" id="UP000617734"/>
    </source>
</evidence>
<sequence length="418" mass="42522">MPGPTADTTGAQSTLSRPSDLTGIGRTGVVVLGGLVALGPLTTDLYLPALPALTADLHTNPAATQLTLTFSLLGVAAGQLLFGPLSDRLGRRRPLLAGLLVYSAATLLCLLATTLPLLVAGRFLQGMAGAAGLVIGRAIARDRYDGVAVVRFLASIGLISGLAPMFAPLLGAQLLRVTNWRGTFAALGVLGLLLTVFAFVSLRETLLPADRHGGGLAATLRTIGRLLRDIRFLGLVLTSSFAFGALFAYISGSSFVLQQVYGVSPQTYSLLFGVNSFAIVGMTQLNGRLLAHRFSARALMTAGLAVGAVAAVVLLLLTGVWDLGLAGFCPPVFVMMASMGVVLPNSAAQALTMVEPAAAGSASALLGVGTFLCGGLVAPLSSAGGEPSASVLGAVVLGCSALAGAAYLLLCRPWRVAV</sequence>
<dbReference type="SUPFAM" id="SSF103473">
    <property type="entry name" value="MFS general substrate transporter"/>
    <property type="match status" value="1"/>
</dbReference>
<keyword evidence="4" id="KW-1003">Cell membrane</keyword>
<feature type="transmembrane region" description="Helical" evidence="8">
    <location>
        <begin position="23"/>
        <end position="42"/>
    </location>
</feature>
<feature type="transmembrane region" description="Helical" evidence="8">
    <location>
        <begin position="323"/>
        <end position="345"/>
    </location>
</feature>
<evidence type="ECO:0000313" key="10">
    <source>
        <dbReference type="EMBL" id="GHH62673.1"/>
    </source>
</evidence>
<evidence type="ECO:0000256" key="5">
    <source>
        <dbReference type="ARBA" id="ARBA00022692"/>
    </source>
</evidence>
<gene>
    <name evidence="10" type="ORF">GCM10018781_10920</name>
</gene>
<evidence type="ECO:0000256" key="8">
    <source>
        <dbReference type="SAM" id="Phobius"/>
    </source>
</evidence>
<evidence type="ECO:0000256" key="2">
    <source>
        <dbReference type="ARBA" id="ARBA00006236"/>
    </source>
</evidence>
<evidence type="ECO:0000256" key="4">
    <source>
        <dbReference type="ARBA" id="ARBA00022475"/>
    </source>
</evidence>
<evidence type="ECO:0000259" key="9">
    <source>
        <dbReference type="PROSITE" id="PS50850"/>
    </source>
</evidence>
<protein>
    <submittedName>
        <fullName evidence="10">Bcr/CflA family drug resistance efflux transporter</fullName>
    </submittedName>
</protein>
<evidence type="ECO:0000256" key="7">
    <source>
        <dbReference type="ARBA" id="ARBA00023136"/>
    </source>
</evidence>
<evidence type="ECO:0000256" key="3">
    <source>
        <dbReference type="ARBA" id="ARBA00022448"/>
    </source>
</evidence>
<dbReference type="Gene3D" id="1.20.1720.10">
    <property type="entry name" value="Multidrug resistance protein D"/>
    <property type="match status" value="1"/>
</dbReference>
<dbReference type="GO" id="GO:1990961">
    <property type="term" value="P:xenobiotic detoxification by transmembrane export across the plasma membrane"/>
    <property type="evidence" value="ECO:0007669"/>
    <property type="project" value="InterPro"/>
</dbReference>
<dbReference type="GO" id="GO:0042910">
    <property type="term" value="F:xenobiotic transmembrane transporter activity"/>
    <property type="evidence" value="ECO:0007669"/>
    <property type="project" value="InterPro"/>
</dbReference>
<keyword evidence="5 8" id="KW-0812">Transmembrane</keyword>
<keyword evidence="7 8" id="KW-0472">Membrane</keyword>
<reference evidence="10" key="1">
    <citation type="journal article" date="2014" name="Int. J. Syst. Evol. Microbiol.">
        <title>Complete genome sequence of Corynebacterium casei LMG S-19264T (=DSM 44701T), isolated from a smear-ripened cheese.</title>
        <authorList>
            <consortium name="US DOE Joint Genome Institute (JGI-PGF)"/>
            <person name="Walter F."/>
            <person name="Albersmeier A."/>
            <person name="Kalinowski J."/>
            <person name="Ruckert C."/>
        </authorList>
    </citation>
    <scope>NUCLEOTIDE SEQUENCE</scope>
    <source>
        <strain evidence="10">JCM 4646</strain>
    </source>
</reference>
<dbReference type="AlphaFoldDB" id="A0A919FE58"/>
<feature type="transmembrane region" description="Helical" evidence="8">
    <location>
        <begin position="123"/>
        <end position="140"/>
    </location>
</feature>